<feature type="transmembrane region" description="Helical" evidence="1">
    <location>
        <begin position="168"/>
        <end position="192"/>
    </location>
</feature>
<organism evidence="3 4">
    <name type="scientific">Bacillus thuringiensis</name>
    <dbReference type="NCBI Taxonomy" id="1428"/>
    <lineage>
        <taxon>Bacteria</taxon>
        <taxon>Bacillati</taxon>
        <taxon>Bacillota</taxon>
        <taxon>Bacilli</taxon>
        <taxon>Bacillales</taxon>
        <taxon>Bacillaceae</taxon>
        <taxon>Bacillus</taxon>
        <taxon>Bacillus cereus group</taxon>
    </lineage>
</organism>
<dbReference type="RefSeq" id="WP_320481011.1">
    <property type="nucleotide sequence ID" value="NZ_JAXCMD010000003.1"/>
</dbReference>
<sequence>MKCPSCHTENAAEAKFCGNCGHSLTEEVVTSSGQEEGPEQVRAAQVRAAQAKEARPNETVEQAKRFASGYFQFFKHALQAPTAIMKSGAIEVRNGIVSLVLICFLGACIFYRMMSAASAVTRTFAPDISTPTFFGESITVFFFLLILTLFVGFIIFVSGKMMKSSFSFLEVFGIWGTIATPTIVILVLSFLFSFLLIFFLPILLSVAATYIGISITVAVLKLDNGGLDLVYTLIIANVLIGIATFIVLWSYISTIIQALTKGITGF</sequence>
<keyword evidence="1" id="KW-0472">Membrane</keyword>
<dbReference type="Pfam" id="PF13240">
    <property type="entry name" value="Zn_Ribbon_1"/>
    <property type="match status" value="1"/>
</dbReference>
<feature type="transmembrane region" description="Helical" evidence="1">
    <location>
        <begin position="95"/>
        <end position="113"/>
    </location>
</feature>
<protein>
    <submittedName>
        <fullName evidence="3">Zinc ribbon domain-containing protein</fullName>
    </submittedName>
</protein>
<evidence type="ECO:0000313" key="3">
    <source>
        <dbReference type="EMBL" id="MDY0851696.1"/>
    </source>
</evidence>
<dbReference type="EMBL" id="JAXCMD010000003">
    <property type="protein sequence ID" value="MDY0851696.1"/>
    <property type="molecule type" value="Genomic_DNA"/>
</dbReference>
<comment type="caution">
    <text evidence="3">The sequence shown here is derived from an EMBL/GenBank/DDBJ whole genome shotgun (WGS) entry which is preliminary data.</text>
</comment>
<gene>
    <name evidence="3" type="ORF">SOH20_12290</name>
</gene>
<evidence type="ECO:0000313" key="4">
    <source>
        <dbReference type="Proteomes" id="UP001274571"/>
    </source>
</evidence>
<feature type="transmembrane region" description="Helical" evidence="1">
    <location>
        <begin position="133"/>
        <end position="156"/>
    </location>
</feature>
<evidence type="ECO:0000256" key="1">
    <source>
        <dbReference type="SAM" id="Phobius"/>
    </source>
</evidence>
<dbReference type="AlphaFoldDB" id="A0AAW9GGH1"/>
<proteinExistence type="predicted"/>
<feature type="transmembrane region" description="Helical" evidence="1">
    <location>
        <begin position="198"/>
        <end position="222"/>
    </location>
</feature>
<feature type="transmembrane region" description="Helical" evidence="1">
    <location>
        <begin position="229"/>
        <end position="252"/>
    </location>
</feature>
<keyword evidence="1" id="KW-0812">Transmembrane</keyword>
<feature type="domain" description="Zinc-ribbon" evidence="2">
    <location>
        <begin position="2"/>
        <end position="24"/>
    </location>
</feature>
<keyword evidence="1" id="KW-1133">Transmembrane helix</keyword>
<accession>A0AAW9GGH1</accession>
<name>A0AAW9GGH1_BACTU</name>
<evidence type="ECO:0000259" key="2">
    <source>
        <dbReference type="Pfam" id="PF13240"/>
    </source>
</evidence>
<dbReference type="Proteomes" id="UP001274571">
    <property type="component" value="Unassembled WGS sequence"/>
</dbReference>
<dbReference type="InterPro" id="IPR026870">
    <property type="entry name" value="Zinc_ribbon_dom"/>
</dbReference>
<reference evidence="3" key="1">
    <citation type="submission" date="2023-11" db="EMBL/GenBank/DDBJ databases">
        <title>Genome Sequence of Bacillus thuringiensis stain BLB 30AF.</title>
        <authorList>
            <person name="Farhat A."/>
        </authorList>
    </citation>
    <scope>NUCLEOTIDE SEQUENCE</scope>
    <source>
        <strain evidence="3">BLB30AF</strain>
    </source>
</reference>